<dbReference type="GO" id="GO:0009063">
    <property type="term" value="P:amino acid catabolic process"/>
    <property type="evidence" value="ECO:0007669"/>
    <property type="project" value="InterPro"/>
</dbReference>
<evidence type="ECO:0000256" key="4">
    <source>
        <dbReference type="ARBA" id="ARBA00023235"/>
    </source>
</evidence>
<dbReference type="PANTHER" id="PTHR48073">
    <property type="entry name" value="O-SUCCINYLBENZOATE SYNTHASE-RELATED"/>
    <property type="match status" value="1"/>
</dbReference>
<dbReference type="SUPFAM" id="SSF54826">
    <property type="entry name" value="Enolase N-terminal domain-like"/>
    <property type="match status" value="1"/>
</dbReference>
<evidence type="ECO:0000313" key="9">
    <source>
        <dbReference type="EMBL" id="KAA5803636.1"/>
    </source>
</evidence>
<name>A0A5M6ZFV7_9PROT</name>
<dbReference type="Proteomes" id="UP000325122">
    <property type="component" value="Unassembled WGS sequence"/>
</dbReference>
<sequence>MRHLQASINTRRLKRPFVIATGARTEQASVAITLSQGSYVGYGEAVGVSYRGETPETMMSEIEAVRGAIEAGADRMRLIQLLPPGGARAALDAALWDLEARRAGTTVAALCGLEGPVQPVVTAFTISLDDPDGMEAQARAASHRPLLKVKLGRRDGLDGARAAAVRRGAPDAVLVADANCGWTREDLPHHAHELAQLDFKLLEQPLPPDQDPLLDDFRSPLPLCGDESCQSMAELERAARRYDVINIKLDKCGGLTHALEMRARLKALGKGVFVGCMICGVRAIAPALILAQDADFVDVDGPVWLAEDIAPMELDAQGRLGPVPPGVWGGMGETLS</sequence>
<dbReference type="Gene3D" id="3.20.20.120">
    <property type="entry name" value="Enolase-like C-terminal domain"/>
    <property type="match status" value="1"/>
</dbReference>
<dbReference type="GO" id="GO:0000287">
    <property type="term" value="F:magnesium ion binding"/>
    <property type="evidence" value="ECO:0007669"/>
    <property type="project" value="UniProtKB-ARBA"/>
</dbReference>
<evidence type="ECO:0000256" key="2">
    <source>
        <dbReference type="ARBA" id="ARBA00022723"/>
    </source>
</evidence>
<dbReference type="EMBL" id="VWOJ01000002">
    <property type="protein sequence ID" value="KAA5803636.1"/>
    <property type="molecule type" value="Genomic_DNA"/>
</dbReference>
<proteinExistence type="inferred from homology"/>
<comment type="cofactor">
    <cofactor evidence="6 7">
        <name>Mg(2+)</name>
        <dbReference type="ChEBI" id="CHEBI:18420"/>
    </cofactor>
    <text evidence="6 7">Binds 1 Mg(2+) ion per subunit.</text>
</comment>
<dbReference type="InterPro" id="IPR013341">
    <property type="entry name" value="Mandelate_racemase_N_dom"/>
</dbReference>
<dbReference type="InterPro" id="IPR013342">
    <property type="entry name" value="Mandelate_racemase_C"/>
</dbReference>
<evidence type="ECO:0000256" key="1">
    <source>
        <dbReference type="ARBA" id="ARBA00008031"/>
    </source>
</evidence>
<dbReference type="SMART" id="SM00922">
    <property type="entry name" value="MR_MLE"/>
    <property type="match status" value="1"/>
</dbReference>
<dbReference type="SUPFAM" id="SSF51604">
    <property type="entry name" value="Enolase C-terminal domain-like"/>
    <property type="match status" value="1"/>
</dbReference>
<dbReference type="Pfam" id="PF13378">
    <property type="entry name" value="MR_MLE_C"/>
    <property type="match status" value="1"/>
</dbReference>
<dbReference type="InterPro" id="IPR029017">
    <property type="entry name" value="Enolase-like_N"/>
</dbReference>
<dbReference type="PANTHER" id="PTHR48073:SF2">
    <property type="entry name" value="O-SUCCINYLBENZOATE SYNTHASE"/>
    <property type="match status" value="1"/>
</dbReference>
<protein>
    <recommendedName>
        <fullName evidence="7">Dipeptide epimerase</fullName>
        <ecNumber evidence="7">5.1.1.-</ecNumber>
    </recommendedName>
</protein>
<evidence type="ECO:0000256" key="7">
    <source>
        <dbReference type="RuleBase" id="RU366006"/>
    </source>
</evidence>
<accession>A0A5M6ZFV7</accession>
<dbReference type="PROSITE" id="PS00909">
    <property type="entry name" value="MR_MLE_2"/>
    <property type="match status" value="1"/>
</dbReference>
<dbReference type="InterPro" id="IPR029065">
    <property type="entry name" value="Enolase_C-like"/>
</dbReference>
<dbReference type="AlphaFoldDB" id="A0A5M6ZFV7"/>
<dbReference type="SFLD" id="SFLDS00001">
    <property type="entry name" value="Enolase"/>
    <property type="match status" value="1"/>
</dbReference>
<comment type="similarity">
    <text evidence="1 7">Belongs to the mandelate racemase/muconate lactonizing enzyme family.</text>
</comment>
<organism evidence="9 10">
    <name type="scientific">Alkalicaulis satelles</name>
    <dbReference type="NCBI Taxonomy" id="2609175"/>
    <lineage>
        <taxon>Bacteria</taxon>
        <taxon>Pseudomonadati</taxon>
        <taxon>Pseudomonadota</taxon>
        <taxon>Alphaproteobacteria</taxon>
        <taxon>Maricaulales</taxon>
        <taxon>Maricaulaceae</taxon>
        <taxon>Alkalicaulis</taxon>
    </lineage>
</organism>
<feature type="active site" description="Proton acceptor; specific for (R)-substrate epimerization" evidence="5">
    <location>
        <position position="150"/>
    </location>
</feature>
<feature type="active site" description="Proton acceptor; specific for (S)-substrate epimerization" evidence="5">
    <location>
        <position position="248"/>
    </location>
</feature>
<dbReference type="Gene3D" id="3.30.390.10">
    <property type="entry name" value="Enolase-like, N-terminal domain"/>
    <property type="match status" value="1"/>
</dbReference>
<feature type="binding site" evidence="6">
    <location>
        <position position="226"/>
    </location>
    <ligand>
        <name>Mg(2+)</name>
        <dbReference type="ChEBI" id="CHEBI:18420"/>
    </ligand>
</feature>
<keyword evidence="10" id="KW-1185">Reference proteome</keyword>
<keyword evidence="3 6" id="KW-0460">Magnesium</keyword>
<dbReference type="InterPro" id="IPR034603">
    <property type="entry name" value="Dipeptide_epimerase"/>
</dbReference>
<evidence type="ECO:0000256" key="5">
    <source>
        <dbReference type="PIRSR" id="PIRSR634603-1"/>
    </source>
</evidence>
<evidence type="ECO:0000313" key="10">
    <source>
        <dbReference type="Proteomes" id="UP000325122"/>
    </source>
</evidence>
<keyword evidence="2 6" id="KW-0479">Metal-binding</keyword>
<comment type="caution">
    <text evidence="9">The sequence shown here is derived from an EMBL/GenBank/DDBJ whole genome shotgun (WGS) entry which is preliminary data.</text>
</comment>
<dbReference type="InterPro" id="IPR036849">
    <property type="entry name" value="Enolase-like_C_sf"/>
</dbReference>
<dbReference type="EC" id="5.1.1.-" evidence="7"/>
<feature type="binding site" evidence="6">
    <location>
        <position position="203"/>
    </location>
    <ligand>
        <name>Mg(2+)</name>
        <dbReference type="ChEBI" id="CHEBI:18420"/>
    </ligand>
</feature>
<dbReference type="RefSeq" id="WP_150022904.1">
    <property type="nucleotide sequence ID" value="NZ_VWOJ01000002.1"/>
</dbReference>
<gene>
    <name evidence="9" type="ORF">F1654_07485</name>
</gene>
<dbReference type="CDD" id="cd03319">
    <property type="entry name" value="L-Ala-DL-Glu_epimerase"/>
    <property type="match status" value="1"/>
</dbReference>
<evidence type="ECO:0000256" key="6">
    <source>
        <dbReference type="PIRSR" id="PIRSR634603-3"/>
    </source>
</evidence>
<feature type="domain" description="Mandelate racemase/muconate lactonizing enzyme C-terminal" evidence="8">
    <location>
        <begin position="131"/>
        <end position="224"/>
    </location>
</feature>
<dbReference type="GO" id="GO:0016855">
    <property type="term" value="F:racemase and epimerase activity, acting on amino acids and derivatives"/>
    <property type="evidence" value="ECO:0007669"/>
    <property type="project" value="UniProtKB-UniRule"/>
</dbReference>
<dbReference type="InterPro" id="IPR018110">
    <property type="entry name" value="Mandel_Rmase/mucon_lact_enz_CS"/>
</dbReference>
<dbReference type="GO" id="GO:0006518">
    <property type="term" value="P:peptide metabolic process"/>
    <property type="evidence" value="ECO:0007669"/>
    <property type="project" value="UniProtKB-ARBA"/>
</dbReference>
<dbReference type="Pfam" id="PF02746">
    <property type="entry name" value="MR_MLE_N"/>
    <property type="match status" value="1"/>
</dbReference>
<evidence type="ECO:0000256" key="3">
    <source>
        <dbReference type="ARBA" id="ARBA00022842"/>
    </source>
</evidence>
<dbReference type="SFLD" id="SFLDG00180">
    <property type="entry name" value="muconate_cycloisomerase"/>
    <property type="match status" value="1"/>
</dbReference>
<keyword evidence="4 7" id="KW-0413">Isomerase</keyword>
<feature type="binding site" evidence="6">
    <location>
        <position position="177"/>
    </location>
    <ligand>
        <name>Mg(2+)</name>
        <dbReference type="ChEBI" id="CHEBI:18420"/>
    </ligand>
</feature>
<reference evidence="9 10" key="1">
    <citation type="submission" date="2019-09" db="EMBL/GenBank/DDBJ databases">
        <authorList>
            <person name="Kevbrin V."/>
            <person name="Grouzdev D.S."/>
        </authorList>
    </citation>
    <scope>NUCLEOTIDE SEQUENCE [LARGE SCALE GENOMIC DNA]</scope>
    <source>
        <strain evidence="9 10">G-192</strain>
    </source>
</reference>
<evidence type="ECO:0000259" key="8">
    <source>
        <dbReference type="SMART" id="SM00922"/>
    </source>
</evidence>